<keyword evidence="2" id="KW-0963">Cytoplasm</keyword>
<dbReference type="InterPro" id="IPR015946">
    <property type="entry name" value="KH_dom-like_a/b"/>
</dbReference>
<dbReference type="EMBL" id="BAABWU010000001">
    <property type="protein sequence ID" value="GAA6194617.1"/>
    <property type="molecule type" value="Genomic_DNA"/>
</dbReference>
<dbReference type="InterPro" id="IPR023799">
    <property type="entry name" value="RbfA_dom_sf"/>
</dbReference>
<evidence type="ECO:0000313" key="4">
    <source>
        <dbReference type="Proteomes" id="UP001441944"/>
    </source>
</evidence>
<keyword evidence="4" id="KW-1185">Reference proteome</keyword>
<keyword evidence="1 2" id="KW-0690">Ribosome biogenesis</keyword>
<sequence length="131" mass="15030">MAKNKSPEGRAPSQRQLRVGELIRRTLSEVLSRGELHDPELNRMSITVGEVRVTPDLRIATAYVLPLGGKGQEDLLKLLARNKWELRTLAGKKLGMKYTPDLRFQLDLTYDQMDATRRMLEQDAVRRDLED</sequence>
<dbReference type="PROSITE" id="PS01319">
    <property type="entry name" value="RBFA"/>
    <property type="match status" value="1"/>
</dbReference>
<dbReference type="RefSeq" id="WP_295450330.1">
    <property type="nucleotide sequence ID" value="NZ_BAABWU010000001.1"/>
</dbReference>
<dbReference type="PANTHER" id="PTHR33515:SF1">
    <property type="entry name" value="RIBOSOME-BINDING FACTOR A, CHLOROPLASTIC-RELATED"/>
    <property type="match status" value="1"/>
</dbReference>
<evidence type="ECO:0000313" key="3">
    <source>
        <dbReference type="EMBL" id="GAA6194617.1"/>
    </source>
</evidence>
<comment type="function">
    <text evidence="2">One of several proteins that assist in the late maturation steps of the functional core of the 30S ribosomal subunit. Associates with free 30S ribosomal subunits (but not with 30S subunits that are part of 70S ribosomes or polysomes). Required for efficient processing of 16S rRNA. May interact with the 5'-terminal helix region of 16S rRNA.</text>
</comment>
<dbReference type="NCBIfam" id="NF001802">
    <property type="entry name" value="PRK00521.2-5"/>
    <property type="match status" value="1"/>
</dbReference>
<dbReference type="InterPro" id="IPR000238">
    <property type="entry name" value="RbfA"/>
</dbReference>
<protein>
    <recommendedName>
        <fullName evidence="2">Ribosome-binding factor A</fullName>
    </recommendedName>
</protein>
<proteinExistence type="inferred from homology"/>
<comment type="subcellular location">
    <subcellularLocation>
        <location evidence="2">Cytoplasm</location>
    </subcellularLocation>
</comment>
<dbReference type="HAMAP" id="MF_00003">
    <property type="entry name" value="RbfA"/>
    <property type="match status" value="1"/>
</dbReference>
<dbReference type="Gene3D" id="3.30.300.20">
    <property type="match status" value="1"/>
</dbReference>
<evidence type="ECO:0000256" key="2">
    <source>
        <dbReference type="HAMAP-Rule" id="MF_00003"/>
    </source>
</evidence>
<dbReference type="PANTHER" id="PTHR33515">
    <property type="entry name" value="RIBOSOME-BINDING FACTOR A, CHLOROPLASTIC-RELATED"/>
    <property type="match status" value="1"/>
</dbReference>
<gene>
    <name evidence="2 3" type="primary">rbfA</name>
    <name evidence="3" type="ORF">NBRC116598_00610</name>
</gene>
<organism evidence="3 4">
    <name type="scientific">Pseudophaeobacter arcticus</name>
    <dbReference type="NCBI Taxonomy" id="385492"/>
    <lineage>
        <taxon>Bacteria</taxon>
        <taxon>Pseudomonadati</taxon>
        <taxon>Pseudomonadota</taxon>
        <taxon>Alphaproteobacteria</taxon>
        <taxon>Rhodobacterales</taxon>
        <taxon>Paracoccaceae</taxon>
        <taxon>Pseudophaeobacter</taxon>
    </lineage>
</organism>
<dbReference type="Proteomes" id="UP001441944">
    <property type="component" value="Unassembled WGS sequence"/>
</dbReference>
<dbReference type="SUPFAM" id="SSF89919">
    <property type="entry name" value="Ribosome-binding factor A, RbfA"/>
    <property type="match status" value="1"/>
</dbReference>
<accession>A0ABQ0AFG9</accession>
<evidence type="ECO:0000256" key="1">
    <source>
        <dbReference type="ARBA" id="ARBA00022517"/>
    </source>
</evidence>
<comment type="subunit">
    <text evidence="2">Monomer. Binds 30S ribosomal subunits, but not 50S ribosomal subunits or 70S ribosomes.</text>
</comment>
<comment type="similarity">
    <text evidence="2">Belongs to the RbfA family.</text>
</comment>
<reference evidence="3 4" key="1">
    <citation type="submission" date="2024-04" db="EMBL/GenBank/DDBJ databases">
        <title>Draft genome sequence of Pseudophaeobacter arcticus NBRC 116598.</title>
        <authorList>
            <person name="Miyakawa T."/>
            <person name="Kusuya Y."/>
            <person name="Miura T."/>
        </authorList>
    </citation>
    <scope>NUCLEOTIDE SEQUENCE [LARGE SCALE GENOMIC DNA]</scope>
    <source>
        <strain evidence="3 4">SU-CL00105</strain>
    </source>
</reference>
<dbReference type="InterPro" id="IPR020053">
    <property type="entry name" value="Ribosome-bd_factorA_CS"/>
</dbReference>
<comment type="caution">
    <text evidence="3">The sequence shown here is derived from an EMBL/GenBank/DDBJ whole genome shotgun (WGS) entry which is preliminary data.</text>
</comment>
<name>A0ABQ0AFG9_9RHOB</name>
<dbReference type="Pfam" id="PF02033">
    <property type="entry name" value="RBFA"/>
    <property type="match status" value="1"/>
</dbReference>